<gene>
    <name evidence="1" type="ORF">CCAP1982_LOCUS9334</name>
</gene>
<comment type="caution">
    <text evidence="1">The sequence shown here is derived from an EMBL/GenBank/DDBJ whole genome shotgun (WGS) entry which is preliminary data.</text>
</comment>
<accession>A0A811UPP6</accession>
<dbReference type="Proteomes" id="UP000606786">
    <property type="component" value="Unassembled WGS sequence"/>
</dbReference>
<evidence type="ECO:0000313" key="1">
    <source>
        <dbReference type="EMBL" id="CAD7000860.1"/>
    </source>
</evidence>
<protein>
    <submittedName>
        <fullName evidence="1">(Mediterranean fruit fly) hypothetical protein</fullName>
    </submittedName>
</protein>
<dbReference type="OrthoDB" id="6516235at2759"/>
<keyword evidence="2" id="KW-1185">Reference proteome</keyword>
<sequence>MAKLLRCYRRFIQSHHLNTHHCCLHSTSTTAAVPTATYTKRKQNTEAKHMKTMNLINFIQICVLHIGKGIFDQFINLADYICRFTTNLRLKTSVPGSASIAIKVTREQQQQQQQHQQQMITLRMINN</sequence>
<dbReference type="EMBL" id="CAJHJT010000023">
    <property type="protein sequence ID" value="CAD7000860.1"/>
    <property type="molecule type" value="Genomic_DNA"/>
</dbReference>
<dbReference type="AlphaFoldDB" id="A0A811UPP6"/>
<reference evidence="1" key="1">
    <citation type="submission" date="2020-11" db="EMBL/GenBank/DDBJ databases">
        <authorList>
            <person name="Whitehead M."/>
        </authorList>
    </citation>
    <scope>NUCLEOTIDE SEQUENCE</scope>
    <source>
        <strain evidence="1">EGII</strain>
    </source>
</reference>
<proteinExistence type="predicted"/>
<evidence type="ECO:0000313" key="2">
    <source>
        <dbReference type="Proteomes" id="UP000606786"/>
    </source>
</evidence>
<organism evidence="1 2">
    <name type="scientific">Ceratitis capitata</name>
    <name type="common">Mediterranean fruit fly</name>
    <name type="synonym">Tephritis capitata</name>
    <dbReference type="NCBI Taxonomy" id="7213"/>
    <lineage>
        <taxon>Eukaryota</taxon>
        <taxon>Metazoa</taxon>
        <taxon>Ecdysozoa</taxon>
        <taxon>Arthropoda</taxon>
        <taxon>Hexapoda</taxon>
        <taxon>Insecta</taxon>
        <taxon>Pterygota</taxon>
        <taxon>Neoptera</taxon>
        <taxon>Endopterygota</taxon>
        <taxon>Diptera</taxon>
        <taxon>Brachycera</taxon>
        <taxon>Muscomorpha</taxon>
        <taxon>Tephritoidea</taxon>
        <taxon>Tephritidae</taxon>
        <taxon>Ceratitis</taxon>
        <taxon>Ceratitis</taxon>
    </lineage>
</organism>
<name>A0A811UPP6_CERCA</name>